<dbReference type="PANTHER" id="PTHR21386">
    <property type="entry name" value="INSCUTEABLE"/>
    <property type="match status" value="1"/>
</dbReference>
<dbReference type="InterPro" id="IPR016024">
    <property type="entry name" value="ARM-type_fold"/>
</dbReference>
<reference evidence="2 4" key="2">
    <citation type="journal article" date="2013" name="Nature">
        <title>Insights into bilaterian evolution from three spiralian genomes.</title>
        <authorList>
            <person name="Simakov O."/>
            <person name="Marletaz F."/>
            <person name="Cho S.J."/>
            <person name="Edsinger-Gonzales E."/>
            <person name="Havlak P."/>
            <person name="Hellsten U."/>
            <person name="Kuo D.H."/>
            <person name="Larsson T."/>
            <person name="Lv J."/>
            <person name="Arendt D."/>
            <person name="Savage R."/>
            <person name="Osoegawa K."/>
            <person name="de Jong P."/>
            <person name="Grimwood J."/>
            <person name="Chapman J.A."/>
            <person name="Shapiro H."/>
            <person name="Aerts A."/>
            <person name="Otillar R.P."/>
            <person name="Terry A.Y."/>
            <person name="Boore J.L."/>
            <person name="Grigoriev I.V."/>
            <person name="Lindberg D.R."/>
            <person name="Seaver E.C."/>
            <person name="Weisblat D.A."/>
            <person name="Putnam N.H."/>
            <person name="Rokhsar D.S."/>
        </authorList>
    </citation>
    <scope>NUCLEOTIDE SEQUENCE</scope>
</reference>
<evidence type="ECO:0000313" key="3">
    <source>
        <dbReference type="EnsemblMetazoa" id="HelroP161115"/>
    </source>
</evidence>
<dbReference type="PANTHER" id="PTHR21386:SF0">
    <property type="entry name" value="PROTEIN INSCUTEABLE HOMOLOG"/>
    <property type="match status" value="1"/>
</dbReference>
<proteinExistence type="predicted"/>
<dbReference type="GeneID" id="20199039"/>
<dbReference type="Proteomes" id="UP000015101">
    <property type="component" value="Unassembled WGS sequence"/>
</dbReference>
<dbReference type="Gene3D" id="6.20.200.10">
    <property type="entry name" value="Inscuteable LGN-binding domain"/>
    <property type="match status" value="1"/>
</dbReference>
<dbReference type="InterPro" id="IPR045789">
    <property type="entry name" value="Insc_C"/>
</dbReference>
<feature type="domain" description="Protein inscuteable homologue C-terminal" evidence="1">
    <location>
        <begin position="45"/>
        <end position="272"/>
    </location>
</feature>
<dbReference type="KEGG" id="hro:HELRODRAFT_161115"/>
<dbReference type="EMBL" id="KB096742">
    <property type="protein sequence ID" value="ESO01914.1"/>
    <property type="molecule type" value="Genomic_DNA"/>
</dbReference>
<sequence>MSVEQHVNGLIASFLKENISEPSKQWLLDIRQSVDVECMCVLQAHIMKFQTDSCSLMEKLRTALIRDKYTKKQKILIELVKLETTLGTLHGNIMQILLQTFLNGGFEFLRKLSTFTKNQHLLEKKNATYIKKAKTFFSDLISICLLSDDVTEIIVQEKTVENLLELCHTCSVDIDRHGVIYKNYSGPLRSVLAELLRSLSTICSLVSGVDSFIKSNGYEIMTNLLMNPCSNHRTKIEIAGVVAQASTPTLFICQQMESYIECIPHIIKALIEGASHILIVSKNFQLERDLPSETMHLCS</sequence>
<reference evidence="3" key="3">
    <citation type="submission" date="2015-06" db="UniProtKB">
        <authorList>
            <consortium name="EnsemblMetazoa"/>
        </authorList>
    </citation>
    <scope>IDENTIFICATION</scope>
</reference>
<dbReference type="InterPro" id="IPR038205">
    <property type="entry name" value="INSC_LBD_sf"/>
</dbReference>
<dbReference type="EMBL" id="AMQM01000749">
    <property type="status" value="NOT_ANNOTATED_CDS"/>
    <property type="molecule type" value="Genomic_DNA"/>
</dbReference>
<dbReference type="GO" id="GO:0008356">
    <property type="term" value="P:asymmetric cell division"/>
    <property type="evidence" value="ECO:0007669"/>
    <property type="project" value="InterPro"/>
</dbReference>
<dbReference type="SUPFAM" id="SSF48371">
    <property type="entry name" value="ARM repeat"/>
    <property type="match status" value="1"/>
</dbReference>
<dbReference type="RefSeq" id="XP_009019322.1">
    <property type="nucleotide sequence ID" value="XM_009021074.1"/>
</dbReference>
<dbReference type="InParanoid" id="T1ER39"/>
<evidence type="ECO:0000313" key="2">
    <source>
        <dbReference type="EMBL" id="ESO01914.1"/>
    </source>
</evidence>
<dbReference type="AlphaFoldDB" id="T1ER39"/>
<organism evidence="3 4">
    <name type="scientific">Helobdella robusta</name>
    <name type="common">Californian leech</name>
    <dbReference type="NCBI Taxonomy" id="6412"/>
    <lineage>
        <taxon>Eukaryota</taxon>
        <taxon>Metazoa</taxon>
        <taxon>Spiralia</taxon>
        <taxon>Lophotrochozoa</taxon>
        <taxon>Annelida</taxon>
        <taxon>Clitellata</taxon>
        <taxon>Hirudinea</taxon>
        <taxon>Rhynchobdellida</taxon>
        <taxon>Glossiphoniidae</taxon>
        <taxon>Helobdella</taxon>
    </lineage>
</organism>
<gene>
    <name evidence="3" type="primary">20199039</name>
    <name evidence="2" type="ORF">HELRODRAFT_161115</name>
</gene>
<keyword evidence="4" id="KW-1185">Reference proteome</keyword>
<protein>
    <recommendedName>
        <fullName evidence="1">Protein inscuteable homologue C-terminal domain-containing protein</fullName>
    </recommendedName>
</protein>
<dbReference type="Pfam" id="PF19427">
    <property type="entry name" value="Insc_C"/>
    <property type="match status" value="1"/>
</dbReference>
<evidence type="ECO:0000313" key="4">
    <source>
        <dbReference type="Proteomes" id="UP000015101"/>
    </source>
</evidence>
<dbReference type="CTD" id="20199039"/>
<dbReference type="InterPro" id="IPR039921">
    <property type="entry name" value="Inscuteable"/>
</dbReference>
<accession>T1ER39</accession>
<reference evidence="4" key="1">
    <citation type="submission" date="2012-12" db="EMBL/GenBank/DDBJ databases">
        <authorList>
            <person name="Hellsten U."/>
            <person name="Grimwood J."/>
            <person name="Chapman J.A."/>
            <person name="Shapiro H."/>
            <person name="Aerts A."/>
            <person name="Otillar R.P."/>
            <person name="Terry A.Y."/>
            <person name="Boore J.L."/>
            <person name="Simakov O."/>
            <person name="Marletaz F."/>
            <person name="Cho S.-J."/>
            <person name="Edsinger-Gonzales E."/>
            <person name="Havlak P."/>
            <person name="Kuo D.-H."/>
            <person name="Larsson T."/>
            <person name="Lv J."/>
            <person name="Arendt D."/>
            <person name="Savage R."/>
            <person name="Osoegawa K."/>
            <person name="de Jong P."/>
            <person name="Lindberg D.R."/>
            <person name="Seaver E.C."/>
            <person name="Weisblat D.A."/>
            <person name="Putnam N.H."/>
            <person name="Grigoriev I.V."/>
            <person name="Rokhsar D.S."/>
        </authorList>
    </citation>
    <scope>NUCLEOTIDE SEQUENCE</scope>
</reference>
<name>T1ER39_HELRO</name>
<evidence type="ECO:0000259" key="1">
    <source>
        <dbReference type="Pfam" id="PF19427"/>
    </source>
</evidence>
<dbReference type="EnsemblMetazoa" id="HelroT161115">
    <property type="protein sequence ID" value="HelroP161115"/>
    <property type="gene ID" value="HelroG161115"/>
</dbReference>
<dbReference type="HOGENOM" id="CLU_931476_0_0_1"/>
<dbReference type="OrthoDB" id="5796379at2759"/>